<gene>
    <name evidence="2" type="ORF">CHRIB12_LOCUS21885</name>
</gene>
<dbReference type="OrthoDB" id="2382881at2759"/>
<proteinExistence type="predicted"/>
<reference evidence="2" key="1">
    <citation type="submission" date="2020-05" db="EMBL/GenBank/DDBJ databases">
        <authorList>
            <person name="Rincon C."/>
            <person name="Sanders R I."/>
            <person name="Robbins C."/>
            <person name="Chaturvedi A."/>
        </authorList>
    </citation>
    <scope>NUCLEOTIDE SEQUENCE</scope>
    <source>
        <strain evidence="2">CHB12</strain>
    </source>
</reference>
<dbReference type="VEuPathDB" id="FungiDB:RhiirFUN_013509"/>
<sequence>MNSQKKLNSAPKFSWPQLRSTDASLEVGSLGGCSYIRSTPQSIYWSYMNEAQTYHEGFDIEQITNVTQLFPHTRRHYPIPQYSYSVAKAYYAQSAQFLSDSYPEFDIFPEYIVDTLFEESYNESKNFDPYMSHELITIGNYEFSPGIIKKFISFPIGISGTELNFIPLFNENNYQDSDYNSNQHKSGLNTMSTLNFKTPIRQVTSSIYEHTPDKNLDTYNYCPSLMAVRTISGTTFLKVIVPELEDAQDYLKAVVLDSVLHKKKDIFNHMHVTFNPMIYGEAAIVDGNGSIHLWKGERHEDYSKLFIKYDFKTIRTSQVEVDLSPKDLWKTCEYGAHPQTLLVASRISADLFDFRSRDVTLIYDTNNEDKIFSFQRSPVYNAFEFILTTQNNVMLLDQRFPKRPMLMWPHHHSSPPCGVNITMNEKISIVLTWSKSPPTITAFQYLTSASGPVTSTCQPVSIPSFNKHPSYSRSKYMRSPYTIRDENQQQKLPSLSSVLLSNDFTPKKADNNLNSCFNIFQLSQTGALYSQAFHAKDKTDITIRPSIPSNRFNLQIIEMSDSIASLHSLADMDVGTMPELRVKQSQNWHFEKIWDYISKDFKCISLNNISPFVLKTGTLFISWEIVENFFEHYGHVVGFNCQKKSIVKDVNGNIQSLTYACMEGKFFNKKNNKHKKIVPCEWKITISYIKSDKYIIVTKFLNQHNHELFSSLYNSEWWRSHVIDNTNMKAISNNQIINQNNNEREIFMNSDLLQENQDISFVSFLKKVYKDNLWILDNIGHPLTLYEILKNIPGSHINDLEVPRVQQFSETPKIKKDLLELSVEWSLFDVNFLFEQLLNSDFNSAPTTSQIFEFSNINITDKCPADIEKELNCYLRKVYPLSADNNESGEINNIPNLNKIKYSRQYAIEVVSKDLVKSLQTFISKSRNCPKFSLSSDILSEQQPINNNSTNSDCFTIKCKKSINNADTENNGYVMTTAAQELSDDWIIGQDLKEYDYKFLDDFENITNEALTNPTYKLEENQIEVHNIEKENPNPIIENINKDIVVENITEDNVINQNTSNIIEKPKPKKKSRKSGFR</sequence>
<dbReference type="Pfam" id="PF10214">
    <property type="entry name" value="Rrn6_beta-prop"/>
    <property type="match status" value="1"/>
</dbReference>
<dbReference type="InterPro" id="IPR048535">
    <property type="entry name" value="RRN6_beta-prop"/>
</dbReference>
<accession>A0A916EJ19</accession>
<feature type="domain" description="RRN6 beta-propeller" evidence="1">
    <location>
        <begin position="150"/>
        <end position="460"/>
    </location>
</feature>
<dbReference type="PANTHER" id="PTHR15319:SF1">
    <property type="entry name" value="TATA BOX-BINDING PROTEIN-ASSOCIATED FACTOR RNA POLYMERASE I SUBUNIT C"/>
    <property type="match status" value="1"/>
</dbReference>
<protein>
    <recommendedName>
        <fullName evidence="1">RRN6 beta-propeller domain-containing protein</fullName>
    </recommendedName>
</protein>
<dbReference type="GO" id="GO:0001164">
    <property type="term" value="F:RNA polymerase I core promoter sequence-specific DNA binding"/>
    <property type="evidence" value="ECO:0007669"/>
    <property type="project" value="TreeGrafter"/>
</dbReference>
<dbReference type="PANTHER" id="PTHR15319">
    <property type="entry name" value="TATA BOX-BINDING PROTEIN ASSOCIATED FACTOR RNA POLYMERASE I SUBUNIT C"/>
    <property type="match status" value="1"/>
</dbReference>
<evidence type="ECO:0000313" key="3">
    <source>
        <dbReference type="Proteomes" id="UP000684084"/>
    </source>
</evidence>
<dbReference type="InterPro" id="IPR038801">
    <property type="entry name" value="TAF1C"/>
</dbReference>
<evidence type="ECO:0000313" key="2">
    <source>
        <dbReference type="EMBL" id="CAB5391278.1"/>
    </source>
</evidence>
<comment type="caution">
    <text evidence="2">The sequence shown here is derived from an EMBL/GenBank/DDBJ whole genome shotgun (WGS) entry which is preliminary data.</text>
</comment>
<dbReference type="AlphaFoldDB" id="A0A916EJ19"/>
<name>A0A916EJ19_9GLOM</name>
<dbReference type="GO" id="GO:0001650">
    <property type="term" value="C:fibrillar center"/>
    <property type="evidence" value="ECO:0007669"/>
    <property type="project" value="TreeGrafter"/>
</dbReference>
<evidence type="ECO:0000259" key="1">
    <source>
        <dbReference type="Pfam" id="PF10214"/>
    </source>
</evidence>
<dbReference type="EMBL" id="CAGKOT010000072">
    <property type="protein sequence ID" value="CAB5391278.1"/>
    <property type="molecule type" value="Genomic_DNA"/>
</dbReference>
<organism evidence="2 3">
    <name type="scientific">Rhizophagus irregularis</name>
    <dbReference type="NCBI Taxonomy" id="588596"/>
    <lineage>
        <taxon>Eukaryota</taxon>
        <taxon>Fungi</taxon>
        <taxon>Fungi incertae sedis</taxon>
        <taxon>Mucoromycota</taxon>
        <taxon>Glomeromycotina</taxon>
        <taxon>Glomeromycetes</taxon>
        <taxon>Glomerales</taxon>
        <taxon>Glomeraceae</taxon>
        <taxon>Rhizophagus</taxon>
    </lineage>
</organism>
<dbReference type="Proteomes" id="UP000684084">
    <property type="component" value="Unassembled WGS sequence"/>
</dbReference>